<dbReference type="InterPro" id="IPR016024">
    <property type="entry name" value="ARM-type_fold"/>
</dbReference>
<dbReference type="RefSeq" id="XP_002110300.1">
    <property type="nucleotide sequence ID" value="XM_002110264.1"/>
</dbReference>
<dbReference type="HOGENOM" id="CLU_697056_0_0_1"/>
<proteinExistence type="predicted"/>
<keyword evidence="2" id="KW-1185">Reference proteome</keyword>
<dbReference type="InParanoid" id="B3RR94"/>
<accession>B3RR94</accession>
<dbReference type="GeneID" id="6752047"/>
<dbReference type="CTD" id="6752047"/>
<protein>
    <submittedName>
        <fullName evidence="1">Uncharacterized protein</fullName>
    </submittedName>
</protein>
<evidence type="ECO:0000313" key="2">
    <source>
        <dbReference type="Proteomes" id="UP000009022"/>
    </source>
</evidence>
<sequence length="396" mass="46043">MEDHAQPLDVEPLWYIWKKLEDATSQSLIRQHIHSLREIIMQMTFHVEWKLKDCQQGLVSHHIIKNRAIFNCNQTISPVSDSSKKNLQVKPYCDCSYDLQFESMDIIVILLNYDLTINCHYAAITPETFTVSKRQFIQELVKVVNAERSIMQIIAILIQSDSVKILEEIIDILRLILRLSHSIGGEGKTVFYSIIGRILEIMSSQSKSLQEATLRLTEDLIRKNDFVGVSKLWIGDQVISHLKVILQNHQDYGIYQITIVLETIERMMDNHRPIIQVQSLMKHYNLTYLLCNKLQTENDCKSLKNVLKTMLSFTEILKGMPDLTSKMKIDEIATDLSPMIPVKKSFRSNKCRDVYYEVLIILFNIICDQILIITNNNVSYQFSTVYISRDFYMVLV</sequence>
<reference evidence="1 2" key="1">
    <citation type="journal article" date="2008" name="Nature">
        <title>The Trichoplax genome and the nature of placozoans.</title>
        <authorList>
            <person name="Srivastava M."/>
            <person name="Begovic E."/>
            <person name="Chapman J."/>
            <person name="Putnam N.H."/>
            <person name="Hellsten U."/>
            <person name="Kawashima T."/>
            <person name="Kuo A."/>
            <person name="Mitros T."/>
            <person name="Salamov A."/>
            <person name="Carpenter M.L."/>
            <person name="Signorovitch A.Y."/>
            <person name="Moreno M.A."/>
            <person name="Kamm K."/>
            <person name="Grimwood J."/>
            <person name="Schmutz J."/>
            <person name="Shapiro H."/>
            <person name="Grigoriev I.V."/>
            <person name="Buss L.W."/>
            <person name="Schierwater B."/>
            <person name="Dellaporta S.L."/>
            <person name="Rokhsar D.S."/>
        </authorList>
    </citation>
    <scope>NUCLEOTIDE SEQUENCE [LARGE SCALE GENOMIC DNA]</scope>
    <source>
        <strain evidence="1 2">Grell-BS-1999</strain>
    </source>
</reference>
<dbReference type="KEGG" id="tad:TRIADDRAFT_54154"/>
<dbReference type="SUPFAM" id="SSF48371">
    <property type="entry name" value="ARM repeat"/>
    <property type="match status" value="1"/>
</dbReference>
<dbReference type="Proteomes" id="UP000009022">
    <property type="component" value="Unassembled WGS sequence"/>
</dbReference>
<dbReference type="AlphaFoldDB" id="B3RR94"/>
<gene>
    <name evidence="1" type="ORF">TRIADDRAFT_54154</name>
</gene>
<name>B3RR94_TRIAD</name>
<dbReference type="PhylomeDB" id="B3RR94"/>
<dbReference type="EMBL" id="DS985243">
    <property type="protein sequence ID" value="EDV26304.1"/>
    <property type="molecule type" value="Genomic_DNA"/>
</dbReference>
<evidence type="ECO:0000313" key="1">
    <source>
        <dbReference type="EMBL" id="EDV26304.1"/>
    </source>
</evidence>
<organism evidence="1 2">
    <name type="scientific">Trichoplax adhaerens</name>
    <name type="common">Trichoplax reptans</name>
    <dbReference type="NCBI Taxonomy" id="10228"/>
    <lineage>
        <taxon>Eukaryota</taxon>
        <taxon>Metazoa</taxon>
        <taxon>Placozoa</taxon>
        <taxon>Uniplacotomia</taxon>
        <taxon>Trichoplacea</taxon>
        <taxon>Trichoplacidae</taxon>
        <taxon>Trichoplax</taxon>
    </lineage>
</organism>